<dbReference type="EMBL" id="JSYN01000040">
    <property type="protein sequence ID" value="KIA90297.1"/>
    <property type="molecule type" value="Genomic_DNA"/>
</dbReference>
<dbReference type="AlphaFoldDB" id="A0A0C1FAY3"/>
<protein>
    <submittedName>
        <fullName evidence="1">Uncharacterized protein</fullName>
    </submittedName>
</protein>
<proteinExistence type="predicted"/>
<comment type="caution">
    <text evidence="1">The sequence shown here is derived from an EMBL/GenBank/DDBJ whole genome shotgun (WGS) entry which is preliminary data.</text>
</comment>
<evidence type="ECO:0000313" key="2">
    <source>
        <dbReference type="Proteomes" id="UP000031246"/>
    </source>
</evidence>
<gene>
    <name evidence="1" type="ORF">OC25_24545</name>
</gene>
<name>A0A0C1FAY3_9SPHI</name>
<dbReference type="Proteomes" id="UP000031246">
    <property type="component" value="Unassembled WGS sequence"/>
</dbReference>
<keyword evidence="2" id="KW-1185">Reference proteome</keyword>
<organism evidence="1 2">
    <name type="scientific">Pedobacter kyungheensis</name>
    <dbReference type="NCBI Taxonomy" id="1069985"/>
    <lineage>
        <taxon>Bacteria</taxon>
        <taxon>Pseudomonadati</taxon>
        <taxon>Bacteroidota</taxon>
        <taxon>Sphingobacteriia</taxon>
        <taxon>Sphingobacteriales</taxon>
        <taxon>Sphingobacteriaceae</taxon>
        <taxon>Pedobacter</taxon>
    </lineage>
</organism>
<accession>A0A0C1FAY3</accession>
<sequence>MEVAYHQIKPAYFYLKQVEGTLPLTPRPADTPLREGNGNKKTFQLALKGFIYDYAFSFGLSAFSLLCQNFSY</sequence>
<evidence type="ECO:0000313" key="1">
    <source>
        <dbReference type="EMBL" id="KIA90297.1"/>
    </source>
</evidence>
<reference evidence="1 2" key="1">
    <citation type="submission" date="2014-10" db="EMBL/GenBank/DDBJ databases">
        <title>Pedobacter Kyungheensis.</title>
        <authorList>
            <person name="Anderson B.M."/>
            <person name="Newman J.D."/>
        </authorList>
    </citation>
    <scope>NUCLEOTIDE SEQUENCE [LARGE SCALE GENOMIC DNA]</scope>
    <source>
        <strain evidence="1 2">KACC 16221</strain>
    </source>
</reference>